<dbReference type="PANTHER" id="PTHR33449:SF1">
    <property type="entry name" value="NUCLEOID-ASSOCIATED PROTEIN YBAB"/>
    <property type="match status" value="1"/>
</dbReference>
<dbReference type="NCBIfam" id="TIGR00103">
    <property type="entry name" value="DNA_YbaB_EbfC"/>
    <property type="match status" value="1"/>
</dbReference>
<dbReference type="Proteomes" id="UP001172083">
    <property type="component" value="Unassembled WGS sequence"/>
</dbReference>
<dbReference type="PIRSF" id="PIRSF004555">
    <property type="entry name" value="UCP004555"/>
    <property type="match status" value="1"/>
</dbReference>
<comment type="function">
    <text evidence="2">Binds to DNA and alters its conformation. May be involved in regulation of gene expression, nucleoid organization and DNA protection.</text>
</comment>
<evidence type="ECO:0000313" key="4">
    <source>
        <dbReference type="EMBL" id="MDN5214336.1"/>
    </source>
</evidence>
<proteinExistence type="inferred from homology"/>
<dbReference type="SUPFAM" id="SSF82607">
    <property type="entry name" value="YbaB-like"/>
    <property type="match status" value="1"/>
</dbReference>
<keyword evidence="5" id="KW-1185">Reference proteome</keyword>
<comment type="caution">
    <text evidence="4">The sequence shown here is derived from an EMBL/GenBank/DDBJ whole genome shotgun (WGS) entry which is preliminary data.</text>
</comment>
<dbReference type="InterPro" id="IPR036894">
    <property type="entry name" value="YbaB-like_sf"/>
</dbReference>
<comment type="subunit">
    <text evidence="2">Homodimer.</text>
</comment>
<keyword evidence="1 2" id="KW-0238">DNA-binding</keyword>
<evidence type="ECO:0000256" key="2">
    <source>
        <dbReference type="HAMAP-Rule" id="MF_00274"/>
    </source>
</evidence>
<evidence type="ECO:0000256" key="3">
    <source>
        <dbReference type="SAM" id="Coils"/>
    </source>
</evidence>
<comment type="similarity">
    <text evidence="2">Belongs to the YbaB/EbfC family.</text>
</comment>
<dbReference type="Pfam" id="PF02575">
    <property type="entry name" value="YbaB_DNA_bd"/>
    <property type="match status" value="1"/>
</dbReference>
<dbReference type="EMBL" id="JAUJEB010000004">
    <property type="protein sequence ID" value="MDN5214336.1"/>
    <property type="molecule type" value="Genomic_DNA"/>
</dbReference>
<dbReference type="Gene3D" id="3.30.1310.10">
    <property type="entry name" value="Nucleoid-associated protein YbaB-like domain"/>
    <property type="match status" value="1"/>
</dbReference>
<dbReference type="RefSeq" id="WP_346759670.1">
    <property type="nucleotide sequence ID" value="NZ_JAUJEB010000004.1"/>
</dbReference>
<name>A0ABT8LAS9_9BACT</name>
<accession>A0ABT8LAS9</accession>
<sequence>MFDMMKMMGKIKEAQEKIQEAQKALTKLEITAESGAGMVKATVNGKKQLIDLDIDNSLVKPGDEDMLKDLIIAAVNKAIEDADELAKEEIKKSTEGIIPNIPGMNLGGLF</sequence>
<reference evidence="4" key="1">
    <citation type="submission" date="2023-06" db="EMBL/GenBank/DDBJ databases">
        <title>Genomic of Agaribacillus aureum.</title>
        <authorList>
            <person name="Wang G."/>
        </authorList>
    </citation>
    <scope>NUCLEOTIDE SEQUENCE</scope>
    <source>
        <strain evidence="4">BMA12</strain>
    </source>
</reference>
<protein>
    <recommendedName>
        <fullName evidence="2">Nucleoid-associated protein QQ020_19815</fullName>
    </recommendedName>
</protein>
<keyword evidence="3" id="KW-0175">Coiled coil</keyword>
<gene>
    <name evidence="4" type="ORF">QQ020_19815</name>
</gene>
<evidence type="ECO:0000256" key="1">
    <source>
        <dbReference type="ARBA" id="ARBA00023125"/>
    </source>
</evidence>
<feature type="coiled-coil region" evidence="3">
    <location>
        <begin position="4"/>
        <end position="31"/>
    </location>
</feature>
<dbReference type="InterPro" id="IPR004401">
    <property type="entry name" value="YbaB/EbfC"/>
</dbReference>
<organism evidence="4 5">
    <name type="scientific">Agaribacillus aureus</name>
    <dbReference type="NCBI Taxonomy" id="3051825"/>
    <lineage>
        <taxon>Bacteria</taxon>
        <taxon>Pseudomonadati</taxon>
        <taxon>Bacteroidota</taxon>
        <taxon>Cytophagia</taxon>
        <taxon>Cytophagales</taxon>
        <taxon>Splendidivirgaceae</taxon>
        <taxon>Agaribacillus</taxon>
    </lineage>
</organism>
<evidence type="ECO:0000313" key="5">
    <source>
        <dbReference type="Proteomes" id="UP001172083"/>
    </source>
</evidence>
<keyword evidence="2" id="KW-0963">Cytoplasm</keyword>
<comment type="subcellular location">
    <subcellularLocation>
        <location evidence="2">Cytoplasm</location>
        <location evidence="2">Nucleoid</location>
    </subcellularLocation>
</comment>
<dbReference type="PANTHER" id="PTHR33449">
    <property type="entry name" value="NUCLEOID-ASSOCIATED PROTEIN YBAB"/>
    <property type="match status" value="1"/>
</dbReference>
<dbReference type="HAMAP" id="MF_00274">
    <property type="entry name" value="DNA_YbaB_EbfC"/>
    <property type="match status" value="1"/>
</dbReference>